<comment type="subcellular location">
    <subcellularLocation>
        <location evidence="2">Cell membrane</location>
        <topology evidence="2">Multi-pass membrane protein</topology>
    </subcellularLocation>
</comment>
<reference evidence="4" key="1">
    <citation type="submission" date="2020-10" db="EMBL/GenBank/DDBJ databases">
        <authorList>
            <person name="Gilroy R."/>
        </authorList>
    </citation>
    <scope>NUCLEOTIDE SEQUENCE</scope>
    <source>
        <strain evidence="4">ChiSjej1B19-7085</strain>
    </source>
</reference>
<keyword evidence="2" id="KW-0813">Transport</keyword>
<dbReference type="PANTHER" id="PTHR34295:SF1">
    <property type="entry name" value="BIOTIN TRANSPORTER BIOY"/>
    <property type="match status" value="1"/>
</dbReference>
<sequence length="185" mass="19222">MKTRSLALTAIFAAITVVFAQISIPLPFTPIPLSLCVAGSYLAGSILPTRYAVYSQLIYILLGIIGLPVFGGFSGGIGHIAGPTGGYIAAYPLMALLVSLVSSRFQKKTPAAFGLGMLAALAVCYLFGSMWYSVVGNITLAQAFLGAVIPFIPMDLVKIVLLSVFAAALHKALKKAGFPPVAAIS</sequence>
<dbReference type="PIRSF" id="PIRSF016661">
    <property type="entry name" value="BioY"/>
    <property type="match status" value="1"/>
</dbReference>
<dbReference type="GO" id="GO:0005886">
    <property type="term" value="C:plasma membrane"/>
    <property type="evidence" value="ECO:0007669"/>
    <property type="project" value="UniProtKB-SubCell"/>
</dbReference>
<feature type="transmembrane region" description="Helical" evidence="3">
    <location>
        <begin position="59"/>
        <end position="81"/>
    </location>
</feature>
<evidence type="ECO:0000256" key="1">
    <source>
        <dbReference type="ARBA" id="ARBA00010692"/>
    </source>
</evidence>
<evidence type="ECO:0000313" key="5">
    <source>
        <dbReference type="Proteomes" id="UP000886785"/>
    </source>
</evidence>
<dbReference type="GO" id="GO:0015225">
    <property type="term" value="F:biotin transmembrane transporter activity"/>
    <property type="evidence" value="ECO:0007669"/>
    <property type="project" value="UniProtKB-UniRule"/>
</dbReference>
<dbReference type="PANTHER" id="PTHR34295">
    <property type="entry name" value="BIOTIN TRANSPORTER BIOY"/>
    <property type="match status" value="1"/>
</dbReference>
<feature type="transmembrane region" description="Helical" evidence="3">
    <location>
        <begin position="112"/>
        <end position="132"/>
    </location>
</feature>
<reference evidence="4" key="2">
    <citation type="journal article" date="2021" name="PeerJ">
        <title>Extensive microbial diversity within the chicken gut microbiome revealed by metagenomics and culture.</title>
        <authorList>
            <person name="Gilroy R."/>
            <person name="Ravi A."/>
            <person name="Getino M."/>
            <person name="Pursley I."/>
            <person name="Horton D.L."/>
            <person name="Alikhan N.F."/>
            <person name="Baker D."/>
            <person name="Gharbi K."/>
            <person name="Hall N."/>
            <person name="Watson M."/>
            <person name="Adriaenssens E.M."/>
            <person name="Foster-Nyarko E."/>
            <person name="Jarju S."/>
            <person name="Secka A."/>
            <person name="Antonio M."/>
            <person name="Oren A."/>
            <person name="Chaudhuri R.R."/>
            <person name="La Ragione R."/>
            <person name="Hildebrand F."/>
            <person name="Pallen M.J."/>
        </authorList>
    </citation>
    <scope>NUCLEOTIDE SEQUENCE</scope>
    <source>
        <strain evidence="4">ChiSjej1B19-7085</strain>
    </source>
</reference>
<keyword evidence="3" id="KW-0812">Transmembrane</keyword>
<name>A0A9D1DQP9_9FIRM</name>
<accession>A0A9D1DQP9</accession>
<evidence type="ECO:0000256" key="3">
    <source>
        <dbReference type="SAM" id="Phobius"/>
    </source>
</evidence>
<protein>
    <recommendedName>
        <fullName evidence="2">Biotin transporter</fullName>
    </recommendedName>
</protein>
<dbReference type="EMBL" id="DVHF01000074">
    <property type="protein sequence ID" value="HIR57260.1"/>
    <property type="molecule type" value="Genomic_DNA"/>
</dbReference>
<comment type="similarity">
    <text evidence="1 2">Belongs to the BioY family.</text>
</comment>
<dbReference type="Pfam" id="PF02632">
    <property type="entry name" value="BioY"/>
    <property type="match status" value="1"/>
</dbReference>
<keyword evidence="2" id="KW-1003">Cell membrane</keyword>
<organism evidence="4 5">
    <name type="scientific">Candidatus Gallacutalibacter pullicola</name>
    <dbReference type="NCBI Taxonomy" id="2840830"/>
    <lineage>
        <taxon>Bacteria</taxon>
        <taxon>Bacillati</taxon>
        <taxon>Bacillota</taxon>
        <taxon>Clostridia</taxon>
        <taxon>Eubacteriales</taxon>
        <taxon>Candidatus Gallacutalibacter</taxon>
    </lineage>
</organism>
<evidence type="ECO:0000313" key="4">
    <source>
        <dbReference type="EMBL" id="HIR57260.1"/>
    </source>
</evidence>
<feature type="transmembrane region" description="Helical" evidence="3">
    <location>
        <begin position="30"/>
        <end position="47"/>
    </location>
</feature>
<dbReference type="Gene3D" id="1.10.1760.20">
    <property type="match status" value="1"/>
</dbReference>
<dbReference type="AlphaFoldDB" id="A0A9D1DQP9"/>
<keyword evidence="3" id="KW-1133">Transmembrane helix</keyword>
<dbReference type="InterPro" id="IPR003784">
    <property type="entry name" value="BioY"/>
</dbReference>
<proteinExistence type="inferred from homology"/>
<dbReference type="Proteomes" id="UP000886785">
    <property type="component" value="Unassembled WGS sequence"/>
</dbReference>
<comment type="caution">
    <text evidence="4">The sequence shown here is derived from an EMBL/GenBank/DDBJ whole genome shotgun (WGS) entry which is preliminary data.</text>
</comment>
<feature type="transmembrane region" description="Helical" evidence="3">
    <location>
        <begin position="144"/>
        <end position="169"/>
    </location>
</feature>
<gene>
    <name evidence="4" type="ORF">IAA54_06295</name>
</gene>
<keyword evidence="2 3" id="KW-0472">Membrane</keyword>
<evidence type="ECO:0000256" key="2">
    <source>
        <dbReference type="PIRNR" id="PIRNR016661"/>
    </source>
</evidence>
<feature type="transmembrane region" description="Helical" evidence="3">
    <location>
        <begin position="87"/>
        <end position="105"/>
    </location>
</feature>